<feature type="domain" description="Tripartite ATP-independent periplasmic transporters DctQ component" evidence="8">
    <location>
        <begin position="74"/>
        <end position="181"/>
    </location>
</feature>
<comment type="subunit">
    <text evidence="7">The complex comprises the extracytoplasmic solute receptor protein and the two transmembrane proteins.</text>
</comment>
<dbReference type="InterPro" id="IPR055348">
    <property type="entry name" value="DctQ"/>
</dbReference>
<feature type="transmembrane region" description="Helical" evidence="7">
    <location>
        <begin position="22"/>
        <end position="43"/>
    </location>
</feature>
<reference evidence="9 10" key="1">
    <citation type="submission" date="2018-05" db="EMBL/GenBank/DDBJ databases">
        <title>Oceanovita maritima gen. nov., sp. nov., a marine bacterium in the family Rhodobacteraceae isolated from surface seawater of Lundu port Xiamen, China.</title>
        <authorList>
            <person name="Hetharua B.H."/>
            <person name="Min D."/>
            <person name="Liao H."/>
            <person name="Tian Y."/>
        </authorList>
    </citation>
    <scope>NUCLEOTIDE SEQUENCE [LARGE SCALE GENOMIC DNA]</scope>
    <source>
        <strain evidence="9 10">FSX-11</strain>
    </source>
</reference>
<dbReference type="AlphaFoldDB" id="A0A2V4N2I7"/>
<sequence length="204" mass="22233">MTGYANGKHHALYRAVLRLSQLMAILGGIVLTGLIVLICISVAGRTMNTILHMTVIENSFPVLAKSLLDWGLGPILGEYEVVETSMPFAIMAFMPLCALTGGHASVDLFTLRMPARVNRAIDLIVAVLFAVCFVLITWRMYEGMAAKMRYNESTTLMQIPIWKAYAAALVAAAVTCVVSTYIVAVRLVESATGRVMLRNEGADY</sequence>
<keyword evidence="3" id="KW-1003">Cell membrane</keyword>
<gene>
    <name evidence="9" type="ORF">DI396_02755</name>
</gene>
<feature type="transmembrane region" description="Helical" evidence="7">
    <location>
        <begin position="88"/>
        <end position="109"/>
    </location>
</feature>
<protein>
    <recommendedName>
        <fullName evidence="7">TRAP transporter small permease protein</fullName>
    </recommendedName>
</protein>
<keyword evidence="6 7" id="KW-0472">Membrane</keyword>
<comment type="similarity">
    <text evidence="7">Belongs to the TRAP transporter small permease family.</text>
</comment>
<dbReference type="GO" id="GO:0022857">
    <property type="term" value="F:transmembrane transporter activity"/>
    <property type="evidence" value="ECO:0007669"/>
    <property type="project" value="UniProtKB-UniRule"/>
</dbReference>
<evidence type="ECO:0000256" key="2">
    <source>
        <dbReference type="ARBA" id="ARBA00022448"/>
    </source>
</evidence>
<name>A0A2V4N2I7_9RHOB</name>
<evidence type="ECO:0000256" key="4">
    <source>
        <dbReference type="ARBA" id="ARBA00022692"/>
    </source>
</evidence>
<organism evidence="9 10">
    <name type="scientific">Litorivita pollutaquae</name>
    <dbReference type="NCBI Taxonomy" id="2200892"/>
    <lineage>
        <taxon>Bacteria</taxon>
        <taxon>Pseudomonadati</taxon>
        <taxon>Pseudomonadota</taxon>
        <taxon>Alphaproteobacteria</taxon>
        <taxon>Rhodobacterales</taxon>
        <taxon>Paracoccaceae</taxon>
        <taxon>Litorivita</taxon>
    </lineage>
</organism>
<evidence type="ECO:0000256" key="1">
    <source>
        <dbReference type="ARBA" id="ARBA00004651"/>
    </source>
</evidence>
<evidence type="ECO:0000259" key="8">
    <source>
        <dbReference type="Pfam" id="PF04290"/>
    </source>
</evidence>
<comment type="subcellular location">
    <subcellularLocation>
        <location evidence="7">Cell inner membrane</location>
        <topology evidence="7">Multi-pass membrane protein</topology>
    </subcellularLocation>
    <subcellularLocation>
        <location evidence="1">Cell membrane</location>
        <topology evidence="1">Multi-pass membrane protein</topology>
    </subcellularLocation>
</comment>
<proteinExistence type="inferred from homology"/>
<comment type="caution">
    <text evidence="9">The sequence shown here is derived from an EMBL/GenBank/DDBJ whole genome shotgun (WGS) entry which is preliminary data.</text>
</comment>
<evidence type="ECO:0000313" key="9">
    <source>
        <dbReference type="EMBL" id="PYC49004.1"/>
    </source>
</evidence>
<evidence type="ECO:0000313" key="10">
    <source>
        <dbReference type="Proteomes" id="UP000248012"/>
    </source>
</evidence>
<dbReference type="EMBL" id="QFVT01000002">
    <property type="protein sequence ID" value="PYC49004.1"/>
    <property type="molecule type" value="Genomic_DNA"/>
</dbReference>
<evidence type="ECO:0000256" key="7">
    <source>
        <dbReference type="RuleBase" id="RU369079"/>
    </source>
</evidence>
<comment type="function">
    <text evidence="7">Part of the tripartite ATP-independent periplasmic (TRAP) transport system.</text>
</comment>
<feature type="transmembrane region" description="Helical" evidence="7">
    <location>
        <begin position="161"/>
        <end position="188"/>
    </location>
</feature>
<keyword evidence="7" id="KW-0997">Cell inner membrane</keyword>
<accession>A0A2V4N2I7</accession>
<dbReference type="Proteomes" id="UP000248012">
    <property type="component" value="Unassembled WGS sequence"/>
</dbReference>
<keyword evidence="4 7" id="KW-0812">Transmembrane</keyword>
<dbReference type="Pfam" id="PF04290">
    <property type="entry name" value="DctQ"/>
    <property type="match status" value="1"/>
</dbReference>
<keyword evidence="2 7" id="KW-0813">Transport</keyword>
<dbReference type="OrthoDB" id="6183232at2"/>
<dbReference type="GO" id="GO:0005886">
    <property type="term" value="C:plasma membrane"/>
    <property type="evidence" value="ECO:0007669"/>
    <property type="project" value="UniProtKB-SubCell"/>
</dbReference>
<evidence type="ECO:0000256" key="3">
    <source>
        <dbReference type="ARBA" id="ARBA00022475"/>
    </source>
</evidence>
<keyword evidence="10" id="KW-1185">Reference proteome</keyword>
<evidence type="ECO:0000256" key="6">
    <source>
        <dbReference type="ARBA" id="ARBA00023136"/>
    </source>
</evidence>
<feature type="transmembrane region" description="Helical" evidence="7">
    <location>
        <begin position="121"/>
        <end position="141"/>
    </location>
</feature>
<evidence type="ECO:0000256" key="5">
    <source>
        <dbReference type="ARBA" id="ARBA00022989"/>
    </source>
</evidence>
<dbReference type="RefSeq" id="WP_110794581.1">
    <property type="nucleotide sequence ID" value="NZ_KZ826481.1"/>
</dbReference>
<keyword evidence="5 7" id="KW-1133">Transmembrane helix</keyword>